<gene>
    <name evidence="1" type="ORF">HXK26_05055</name>
</gene>
<accession>A0A930VY78</accession>
<dbReference type="AlphaFoldDB" id="A0A930VY78"/>
<proteinExistence type="predicted"/>
<reference evidence="1" key="1">
    <citation type="submission" date="2020-04" db="EMBL/GenBank/DDBJ databases">
        <title>Deep metagenomics examines the oral microbiome during advanced dental caries in children, revealing novel taxa and co-occurrences with host molecules.</title>
        <authorList>
            <person name="Baker J.L."/>
            <person name="Morton J.T."/>
            <person name="Dinis M."/>
            <person name="Alvarez R."/>
            <person name="Tran N.C."/>
            <person name="Knight R."/>
            <person name="Edlund A."/>
        </authorList>
    </citation>
    <scope>NUCLEOTIDE SEQUENCE</scope>
    <source>
        <strain evidence="1">JCVI_38_bin.5</strain>
    </source>
</reference>
<organism evidence="1 2">
    <name type="scientific">Lancefieldella rimae</name>
    <dbReference type="NCBI Taxonomy" id="1383"/>
    <lineage>
        <taxon>Bacteria</taxon>
        <taxon>Bacillati</taxon>
        <taxon>Actinomycetota</taxon>
        <taxon>Coriobacteriia</taxon>
        <taxon>Coriobacteriales</taxon>
        <taxon>Atopobiaceae</taxon>
        <taxon>Lancefieldella</taxon>
    </lineage>
</organism>
<evidence type="ECO:0000313" key="1">
    <source>
        <dbReference type="EMBL" id="MBF4808044.1"/>
    </source>
</evidence>
<dbReference type="EMBL" id="JABZGW010000208">
    <property type="protein sequence ID" value="MBF4808044.1"/>
    <property type="molecule type" value="Genomic_DNA"/>
</dbReference>
<protein>
    <submittedName>
        <fullName evidence="1">Uncharacterized protein</fullName>
    </submittedName>
</protein>
<sequence>MSKVTITPDALAKSAASFRREILMMPVFSLGEFLKHVTVRTGIRYSETVGELTGDMQIGPYDQNREDDEDVSIVARTLYTYFGSVVKNFSPNSVYQSIYGSALTKGEGLKTTDITRTVLNYLSSKVGQNLYKSVWKAKRSDTGTKTIELFNGFDTITADEITAGNIAAGKGNFLQLDVTKIDATNAVDTLKKIWRAANEHLRDQQCKLFVPPSVLDAYNDDYKTVTGAIPYNLQYKQTFVEGSENRCEIVALANKSGSDYIHLTTKNNMLVGLNQMGEDETVAVEKHKAFVLQFIMTMFFGCQFESISPERLLVAKYKA</sequence>
<dbReference type="Proteomes" id="UP000698335">
    <property type="component" value="Unassembled WGS sequence"/>
</dbReference>
<comment type="caution">
    <text evidence="1">The sequence shown here is derived from an EMBL/GenBank/DDBJ whole genome shotgun (WGS) entry which is preliminary data.</text>
</comment>
<evidence type="ECO:0000313" key="2">
    <source>
        <dbReference type="Proteomes" id="UP000698335"/>
    </source>
</evidence>
<name>A0A930VY78_9ACTN</name>